<dbReference type="Proteomes" id="UP001159363">
    <property type="component" value="Chromosome 7"/>
</dbReference>
<name>A0ABQ9GZ19_9NEOP</name>
<accession>A0ABQ9GZ19</accession>
<evidence type="ECO:0000313" key="2">
    <source>
        <dbReference type="Proteomes" id="UP001159363"/>
    </source>
</evidence>
<proteinExistence type="predicted"/>
<dbReference type="EMBL" id="JARBHB010000008">
    <property type="protein sequence ID" value="KAJ8877252.1"/>
    <property type="molecule type" value="Genomic_DNA"/>
</dbReference>
<sequence>MLVAQQETHTSDNHLGLLQNCSSLRKLQYVTAWVLQAKAAFQRQTLSCEPGLKLEERRNALVMWVEIVQFYFKDDFTAMKLGETCSMNIQAMAPFIDL</sequence>
<evidence type="ECO:0000313" key="1">
    <source>
        <dbReference type="EMBL" id="KAJ8877252.1"/>
    </source>
</evidence>
<gene>
    <name evidence="1" type="ORF">PR048_021706</name>
</gene>
<organism evidence="1 2">
    <name type="scientific">Dryococelus australis</name>
    <dbReference type="NCBI Taxonomy" id="614101"/>
    <lineage>
        <taxon>Eukaryota</taxon>
        <taxon>Metazoa</taxon>
        <taxon>Ecdysozoa</taxon>
        <taxon>Arthropoda</taxon>
        <taxon>Hexapoda</taxon>
        <taxon>Insecta</taxon>
        <taxon>Pterygota</taxon>
        <taxon>Neoptera</taxon>
        <taxon>Polyneoptera</taxon>
        <taxon>Phasmatodea</taxon>
        <taxon>Verophasmatodea</taxon>
        <taxon>Anareolatae</taxon>
        <taxon>Phasmatidae</taxon>
        <taxon>Eurycanthinae</taxon>
        <taxon>Dryococelus</taxon>
    </lineage>
</organism>
<protein>
    <submittedName>
        <fullName evidence="1">Uncharacterized protein</fullName>
    </submittedName>
</protein>
<keyword evidence="2" id="KW-1185">Reference proteome</keyword>
<comment type="caution">
    <text evidence="1">The sequence shown here is derived from an EMBL/GenBank/DDBJ whole genome shotgun (WGS) entry which is preliminary data.</text>
</comment>
<reference evidence="1 2" key="1">
    <citation type="submission" date="2023-02" db="EMBL/GenBank/DDBJ databases">
        <title>LHISI_Scaffold_Assembly.</title>
        <authorList>
            <person name="Stuart O.P."/>
            <person name="Cleave R."/>
            <person name="Magrath M.J.L."/>
            <person name="Mikheyev A.S."/>
        </authorList>
    </citation>
    <scope>NUCLEOTIDE SEQUENCE [LARGE SCALE GENOMIC DNA]</scope>
    <source>
        <strain evidence="1">Daus_M_001</strain>
        <tissue evidence="1">Leg muscle</tissue>
    </source>
</reference>